<dbReference type="PANTHER" id="PTHR12526">
    <property type="entry name" value="GLYCOSYLTRANSFERASE"/>
    <property type="match status" value="1"/>
</dbReference>
<accession>A0A127K755</accession>
<keyword evidence="2" id="KW-0808">Transferase</keyword>
<reference evidence="3" key="1">
    <citation type="submission" date="2016-03" db="EMBL/GenBank/DDBJ databases">
        <authorList>
            <person name="Ma C."/>
            <person name="Zhou S."/>
            <person name="Yang G."/>
        </authorList>
    </citation>
    <scope>NUCLEOTIDE SEQUENCE [LARGE SCALE GENOMIC DNA]</scope>
    <source>
        <strain evidence="3">SgZ-1</strain>
    </source>
</reference>
<dbReference type="GO" id="GO:0016757">
    <property type="term" value="F:glycosyltransferase activity"/>
    <property type="evidence" value="ECO:0007669"/>
    <property type="project" value="UniProtKB-ARBA"/>
</dbReference>
<name>A0A127K755_9RHOO</name>
<dbReference type="KEGG" id="thu:AC731_013115"/>
<organism evidence="2 3">
    <name type="scientific">Thauera humireducens</name>
    <dbReference type="NCBI Taxonomy" id="1134435"/>
    <lineage>
        <taxon>Bacteria</taxon>
        <taxon>Pseudomonadati</taxon>
        <taxon>Pseudomonadota</taxon>
        <taxon>Betaproteobacteria</taxon>
        <taxon>Rhodocyclales</taxon>
        <taxon>Zoogloeaceae</taxon>
        <taxon>Thauera</taxon>
    </lineage>
</organism>
<sequence>MRLTIFMPSFGDGGVERMLVNLAGGLADLGVEVDFVTRSRHEPYLDQLDRRVRLVESGRSGVFEIQPFMRRYLKQFRPDFVLCGKDKAGRTAVLARRLSGVPFKLVMRPGTTVSERLAQRNVLKRWRAYRLIRGAYGAAAAVVGNSEGVVRDIAAIAHLPAERTHLIRNPVVTPALRQHAAEALDHPWFAPGQPPVVIAVGGLRTQKGFDTLLSAFARVRAGRPCRLMILGEGRLRRELCEQAARLGVAEDFALPGFDANPYRYLARAGLFVLSSRWEGSPNALTEALAIGVPVVATDCPSGPREILRGGEVAPLVPVDDVDALAAAMAATLDHPGDVERRSEAVREYTVETCARRYHELFQRLLAGGEARA</sequence>
<evidence type="ECO:0000313" key="2">
    <source>
        <dbReference type="EMBL" id="AMO37793.1"/>
    </source>
</evidence>
<dbReference type="Pfam" id="PF13692">
    <property type="entry name" value="Glyco_trans_1_4"/>
    <property type="match status" value="1"/>
</dbReference>
<dbReference type="InterPro" id="IPR028098">
    <property type="entry name" value="Glyco_trans_4-like_N"/>
</dbReference>
<proteinExistence type="predicted"/>
<gene>
    <name evidence="2" type="ORF">AC731_013115</name>
</gene>
<dbReference type="Proteomes" id="UP000036902">
    <property type="component" value="Chromosome"/>
</dbReference>
<dbReference type="RefSeq" id="WP_048706720.1">
    <property type="nucleotide sequence ID" value="NZ_CP014646.1"/>
</dbReference>
<protein>
    <submittedName>
        <fullName evidence="2">Glycosyl transferase</fullName>
    </submittedName>
</protein>
<evidence type="ECO:0000313" key="3">
    <source>
        <dbReference type="Proteomes" id="UP000036902"/>
    </source>
</evidence>
<feature type="domain" description="Glycosyltransferase subfamily 4-like N-terminal" evidence="1">
    <location>
        <begin position="13"/>
        <end position="169"/>
    </location>
</feature>
<dbReference type="AlphaFoldDB" id="A0A127K755"/>
<dbReference type="Pfam" id="PF13579">
    <property type="entry name" value="Glyco_trans_4_4"/>
    <property type="match status" value="1"/>
</dbReference>
<dbReference type="EMBL" id="CP014646">
    <property type="protein sequence ID" value="AMO37793.1"/>
    <property type="molecule type" value="Genomic_DNA"/>
</dbReference>
<dbReference type="PANTHER" id="PTHR12526:SF636">
    <property type="entry name" value="BLL3647 PROTEIN"/>
    <property type="match status" value="1"/>
</dbReference>
<evidence type="ECO:0000259" key="1">
    <source>
        <dbReference type="Pfam" id="PF13579"/>
    </source>
</evidence>
<dbReference type="Gene3D" id="3.40.50.2000">
    <property type="entry name" value="Glycogen Phosphorylase B"/>
    <property type="match status" value="2"/>
</dbReference>
<keyword evidence="3" id="KW-1185">Reference proteome</keyword>
<dbReference type="CDD" id="cd03811">
    <property type="entry name" value="GT4_GT28_WabH-like"/>
    <property type="match status" value="1"/>
</dbReference>
<dbReference type="SUPFAM" id="SSF53756">
    <property type="entry name" value="UDP-Glycosyltransferase/glycogen phosphorylase"/>
    <property type="match status" value="1"/>
</dbReference>
<dbReference type="STRING" id="1134435.AC731_013115"/>